<protein>
    <submittedName>
        <fullName evidence="3">MFS transporter</fullName>
    </submittedName>
</protein>
<feature type="transmembrane region" description="Helical" evidence="2">
    <location>
        <begin position="324"/>
        <end position="345"/>
    </location>
</feature>
<keyword evidence="2" id="KW-1133">Transmembrane helix</keyword>
<keyword evidence="4" id="KW-1185">Reference proteome</keyword>
<organism evidence="3 4">
    <name type="scientific">Caulobacter segnis</name>
    <dbReference type="NCBI Taxonomy" id="88688"/>
    <lineage>
        <taxon>Bacteria</taxon>
        <taxon>Pseudomonadati</taxon>
        <taxon>Pseudomonadota</taxon>
        <taxon>Alphaproteobacteria</taxon>
        <taxon>Caulobacterales</taxon>
        <taxon>Caulobacteraceae</taxon>
        <taxon>Caulobacter</taxon>
    </lineage>
</organism>
<feature type="transmembrane region" description="Helical" evidence="2">
    <location>
        <begin position="64"/>
        <end position="85"/>
    </location>
</feature>
<keyword evidence="2" id="KW-0812">Transmembrane</keyword>
<comment type="similarity">
    <text evidence="1">Belongs to the sodium:galactoside symporter (TC 2.A.2) family.</text>
</comment>
<evidence type="ECO:0000256" key="1">
    <source>
        <dbReference type="ARBA" id="ARBA00009617"/>
    </source>
</evidence>
<dbReference type="Pfam" id="PF13347">
    <property type="entry name" value="MFS_2"/>
    <property type="match status" value="1"/>
</dbReference>
<feature type="transmembrane region" description="Helical" evidence="2">
    <location>
        <begin position="270"/>
        <end position="289"/>
    </location>
</feature>
<proteinExistence type="inferred from homology"/>
<feature type="transmembrane region" description="Helical" evidence="2">
    <location>
        <begin position="97"/>
        <end position="115"/>
    </location>
</feature>
<dbReference type="InterPro" id="IPR039672">
    <property type="entry name" value="MFS_2"/>
</dbReference>
<dbReference type="EMBL" id="CP096040">
    <property type="protein sequence ID" value="USQ97541.1"/>
    <property type="molecule type" value="Genomic_DNA"/>
</dbReference>
<feature type="transmembrane region" description="Helical" evidence="2">
    <location>
        <begin position="237"/>
        <end position="258"/>
    </location>
</feature>
<dbReference type="Proteomes" id="UP001057520">
    <property type="component" value="Chromosome"/>
</dbReference>
<dbReference type="PANTHER" id="PTHR11328:SF24">
    <property type="entry name" value="MAJOR FACILITATOR SUPERFAMILY (MFS) PROFILE DOMAIN-CONTAINING PROTEIN"/>
    <property type="match status" value="1"/>
</dbReference>
<gene>
    <name evidence="3" type="ORF">MZV50_08395</name>
</gene>
<evidence type="ECO:0000313" key="3">
    <source>
        <dbReference type="EMBL" id="USQ97541.1"/>
    </source>
</evidence>
<evidence type="ECO:0000313" key="4">
    <source>
        <dbReference type="Proteomes" id="UP001057520"/>
    </source>
</evidence>
<name>A0ABY4ZYA0_9CAUL</name>
<feature type="transmembrane region" description="Helical" evidence="2">
    <location>
        <begin position="196"/>
        <end position="216"/>
    </location>
</feature>
<reference evidence="3 4" key="1">
    <citation type="submission" date="2022-04" db="EMBL/GenBank/DDBJ databases">
        <title>Genome sequence of soybean root-associated Caulobacter segnis RL271.</title>
        <authorList>
            <person name="Longley R."/>
            <person name="Bonito G."/>
            <person name="Trigodet F."/>
            <person name="Crosson S."/>
            <person name="Fiebig A."/>
        </authorList>
    </citation>
    <scope>NUCLEOTIDE SEQUENCE [LARGE SCALE GENOMIC DNA]</scope>
    <source>
        <strain evidence="3 4">RL271</strain>
    </source>
</reference>
<accession>A0ABY4ZYA0</accession>
<dbReference type="PANTHER" id="PTHR11328">
    <property type="entry name" value="MAJOR FACILITATOR SUPERFAMILY DOMAIN-CONTAINING PROTEIN"/>
    <property type="match status" value="1"/>
</dbReference>
<feature type="transmembrane region" description="Helical" evidence="2">
    <location>
        <begin position="398"/>
        <end position="420"/>
    </location>
</feature>
<feature type="transmembrane region" description="Helical" evidence="2">
    <location>
        <begin position="301"/>
        <end position="318"/>
    </location>
</feature>
<sequence>MPRHRRRMAAIEQRSREGGVEREALQRSAYGAGHFAKSLAWTFTDLLLAYYANVRVGLSARETGLLLFLSMAYGAALDAVVAYVLRHAEGSRRRILQIQFLAGLVTAAALLVVFLPRFGSVAPFTYLIVTLGLLRTGYAVYDVAQNALVSLLPADEADAHRYVVLRQTLSAVARLCVAALSFLIVDKTAPAGREVLLAGAIAMLIVATASWILAWAGPARAVPQRPAAVGLRLPRGAARLLLAAAVHSGPFSMTARMLTFVERGGPDDHTGASLLFALVLGTLIGPITIGRLRHEAGGPGVALAFAALGVVAGAGFLVDPWSGVPALVACCAYGVSLGATMTLFWRGMSAVVRDHARRTGERTDLAAFALLTASLKLASAVFGGAVGLSLDGFRAGQWTTLLGLGVVTTLGGVCFVALIAPVERGRAPQHV</sequence>
<evidence type="ECO:0000256" key="2">
    <source>
        <dbReference type="SAM" id="Phobius"/>
    </source>
</evidence>
<dbReference type="InterPro" id="IPR036259">
    <property type="entry name" value="MFS_trans_sf"/>
</dbReference>
<feature type="transmembrane region" description="Helical" evidence="2">
    <location>
        <begin position="121"/>
        <end position="141"/>
    </location>
</feature>
<keyword evidence="2" id="KW-0472">Membrane</keyword>
<dbReference type="SUPFAM" id="SSF103473">
    <property type="entry name" value="MFS general substrate transporter"/>
    <property type="match status" value="1"/>
</dbReference>
<feature type="transmembrane region" description="Helical" evidence="2">
    <location>
        <begin position="365"/>
        <end position="386"/>
    </location>
</feature>